<gene>
    <name evidence="2" type="ORF">D6B99_14505</name>
</gene>
<proteinExistence type="predicted"/>
<dbReference type="RefSeq" id="WP_119989720.1">
    <property type="nucleotide sequence ID" value="NZ_CP032489.1"/>
</dbReference>
<keyword evidence="3" id="KW-1185">Reference proteome</keyword>
<feature type="chain" id="PRO_5017361702" description="CUB domain-containing protein" evidence="1">
    <location>
        <begin position="22"/>
        <end position="514"/>
    </location>
</feature>
<evidence type="ECO:0000256" key="1">
    <source>
        <dbReference type="SAM" id="SignalP"/>
    </source>
</evidence>
<dbReference type="OrthoDB" id="738752at2"/>
<sequence>MIKWKLIVFFLFSNTLFLVNNASGQIIFGAKPGGGNSLSLSASFNPSPYNALHFDTYTDCINAAGKTAASALTVAFSPQGNYAATSGYTLKVSSSDFVNGSSSIPAQYVSLNFNSFGGNNPYPSITSSGSVSLANTSKTLVTFTTPLTVPSYYYTQLFDVHVAGGNQLLVPTTGNYTGTITLSFCDASGAVVSSTTVQVIIEIGFSNSCSGVSLAINQPTTPNFTTYAQISSGQTATDAVHVQYTPNGANCVGWYLKVRANGNFTNGTNTITPDHISLAFNNVSTGSPSAAAIGVTNTPVALSTSDVSLINNSQAAFNGYTEHQFDMIVQGGNYLLVAGSGTFTCTLTFSIYNASGTLVATQTLNASFIISYSNSSSATMSLAHTGVSLPFTTQANYTSGVSVTQTQELSVTAYNAYQIIAKTQDANLTSGTHTIPVSVIQLTNTANPTKTGIVSTPISLTNNDQQIITNPMTNSTFQSVKYDLTYSISGNNSTIFQSSSGTYTTNIIYILLPN</sequence>
<evidence type="ECO:0000313" key="2">
    <source>
        <dbReference type="EMBL" id="AYD48709.1"/>
    </source>
</evidence>
<dbReference type="KEGG" id="ark:D6B99_14505"/>
<keyword evidence="1" id="KW-0732">Signal</keyword>
<organism evidence="2 3">
    <name type="scientific">Arachidicoccus soli</name>
    <dbReference type="NCBI Taxonomy" id="2341117"/>
    <lineage>
        <taxon>Bacteria</taxon>
        <taxon>Pseudomonadati</taxon>
        <taxon>Bacteroidota</taxon>
        <taxon>Chitinophagia</taxon>
        <taxon>Chitinophagales</taxon>
        <taxon>Chitinophagaceae</taxon>
        <taxon>Arachidicoccus</taxon>
    </lineage>
</organism>
<feature type="signal peptide" evidence="1">
    <location>
        <begin position="1"/>
        <end position="21"/>
    </location>
</feature>
<accession>A0A386HSS1</accession>
<dbReference type="Proteomes" id="UP000266118">
    <property type="component" value="Chromosome"/>
</dbReference>
<dbReference type="EMBL" id="CP032489">
    <property type="protein sequence ID" value="AYD48709.1"/>
    <property type="molecule type" value="Genomic_DNA"/>
</dbReference>
<protein>
    <recommendedName>
        <fullName evidence="4">CUB domain-containing protein</fullName>
    </recommendedName>
</protein>
<reference evidence="2 3" key="1">
    <citation type="submission" date="2018-09" db="EMBL/GenBank/DDBJ databases">
        <title>Arachidicoccus sp. nov., a bacterium isolated from soil.</title>
        <authorList>
            <person name="Weon H.-Y."/>
            <person name="Kwon S.-W."/>
            <person name="Lee S.A."/>
        </authorList>
    </citation>
    <scope>NUCLEOTIDE SEQUENCE [LARGE SCALE GENOMIC DNA]</scope>
    <source>
        <strain evidence="2 3">KIS59-12</strain>
    </source>
</reference>
<evidence type="ECO:0000313" key="3">
    <source>
        <dbReference type="Proteomes" id="UP000266118"/>
    </source>
</evidence>
<name>A0A386HSS1_9BACT</name>
<dbReference type="AlphaFoldDB" id="A0A386HSS1"/>
<evidence type="ECO:0008006" key="4">
    <source>
        <dbReference type="Google" id="ProtNLM"/>
    </source>
</evidence>